<comment type="caution">
    <text evidence="1">The sequence shown here is derived from an EMBL/GenBank/DDBJ whole genome shotgun (WGS) entry which is preliminary data.</text>
</comment>
<organism evidence="1 2">
    <name type="scientific">Asanoa siamensis</name>
    <dbReference type="NCBI Taxonomy" id="926357"/>
    <lineage>
        <taxon>Bacteria</taxon>
        <taxon>Bacillati</taxon>
        <taxon>Actinomycetota</taxon>
        <taxon>Actinomycetes</taxon>
        <taxon>Micromonosporales</taxon>
        <taxon>Micromonosporaceae</taxon>
        <taxon>Asanoa</taxon>
    </lineage>
</organism>
<sequence length="72" mass="7627">MRRCRAVSSAAVTSGKLLTTGATDLTSDVAARARAAPRLRVLGEAASDAILWGWCWRLARSSVDTSVLPGRL</sequence>
<name>A0ABQ4D545_9ACTN</name>
<reference evidence="1 2" key="1">
    <citation type="submission" date="2021-01" db="EMBL/GenBank/DDBJ databases">
        <title>Whole genome shotgun sequence of Asanoa siamensis NBRC 107932.</title>
        <authorList>
            <person name="Komaki H."/>
            <person name="Tamura T."/>
        </authorList>
    </citation>
    <scope>NUCLEOTIDE SEQUENCE [LARGE SCALE GENOMIC DNA]</scope>
    <source>
        <strain evidence="1 2">NBRC 107932</strain>
    </source>
</reference>
<evidence type="ECO:0000313" key="1">
    <source>
        <dbReference type="EMBL" id="GIF78636.1"/>
    </source>
</evidence>
<accession>A0ABQ4D545</accession>
<evidence type="ECO:0000313" key="2">
    <source>
        <dbReference type="Proteomes" id="UP000604117"/>
    </source>
</evidence>
<proteinExistence type="predicted"/>
<gene>
    <name evidence="1" type="ORF">Asi02nite_81540</name>
</gene>
<dbReference type="Proteomes" id="UP000604117">
    <property type="component" value="Unassembled WGS sequence"/>
</dbReference>
<dbReference type="EMBL" id="BONE01000188">
    <property type="protein sequence ID" value="GIF78636.1"/>
    <property type="molecule type" value="Genomic_DNA"/>
</dbReference>
<keyword evidence="2" id="KW-1185">Reference proteome</keyword>
<protein>
    <submittedName>
        <fullName evidence="1">Uncharacterized protein</fullName>
    </submittedName>
</protein>